<dbReference type="InterPro" id="IPR027469">
    <property type="entry name" value="Cation_efflux_TMD_sf"/>
</dbReference>
<keyword evidence="5" id="KW-0862">Zinc</keyword>
<evidence type="ECO:0000313" key="14">
    <source>
        <dbReference type="Proteomes" id="UP000193411"/>
    </source>
</evidence>
<keyword evidence="5" id="KW-0864">Zinc transport</keyword>
<dbReference type="InterPro" id="IPR058533">
    <property type="entry name" value="Cation_efflux_TM"/>
</dbReference>
<dbReference type="SUPFAM" id="SSF161111">
    <property type="entry name" value="Cation efflux protein transmembrane domain-like"/>
    <property type="match status" value="1"/>
</dbReference>
<dbReference type="NCBIfam" id="TIGR01297">
    <property type="entry name" value="CDF"/>
    <property type="match status" value="1"/>
</dbReference>
<dbReference type="PANTHER" id="PTHR11562">
    <property type="entry name" value="CATION EFFLUX PROTEIN/ ZINC TRANSPORTER"/>
    <property type="match status" value="1"/>
</dbReference>
<feature type="domain" description="Cation efflux protein transmembrane" evidence="11">
    <location>
        <begin position="102"/>
        <end position="320"/>
    </location>
</feature>
<keyword evidence="8 10" id="KW-0472">Membrane</keyword>
<keyword evidence="7" id="KW-0406">Ion transport</keyword>
<dbReference type="OrthoDB" id="9944568at2759"/>
<reference evidence="13 14" key="1">
    <citation type="submission" date="2016-07" db="EMBL/GenBank/DDBJ databases">
        <title>Pervasive Adenine N6-methylation of Active Genes in Fungi.</title>
        <authorList>
            <consortium name="DOE Joint Genome Institute"/>
            <person name="Mondo S.J."/>
            <person name="Dannebaum R.O."/>
            <person name="Kuo R.C."/>
            <person name="Labutti K."/>
            <person name="Haridas S."/>
            <person name="Kuo A."/>
            <person name="Salamov A."/>
            <person name="Ahrendt S.R."/>
            <person name="Lipzen A."/>
            <person name="Sullivan W."/>
            <person name="Andreopoulos W.B."/>
            <person name="Clum A."/>
            <person name="Lindquist E."/>
            <person name="Daum C."/>
            <person name="Ramamoorthy G.K."/>
            <person name="Gryganskyi A."/>
            <person name="Culley D."/>
            <person name="Magnuson J.K."/>
            <person name="James T.Y."/>
            <person name="O'Malley M.A."/>
            <person name="Stajich J.E."/>
            <person name="Spatafora J.W."/>
            <person name="Visel A."/>
            <person name="Grigoriev I.V."/>
        </authorList>
    </citation>
    <scope>NUCLEOTIDE SEQUENCE [LARGE SCALE GENOMIC DNA]</scope>
    <source>
        <strain evidence="13 14">PL171</strain>
    </source>
</reference>
<comment type="subcellular location">
    <subcellularLocation>
        <location evidence="1">Membrane</location>
        <topology evidence="1">Multi-pass membrane protein</topology>
    </subcellularLocation>
</comment>
<accession>A0A1Y2HWK3</accession>
<organism evidence="13 14">
    <name type="scientific">Catenaria anguillulae PL171</name>
    <dbReference type="NCBI Taxonomy" id="765915"/>
    <lineage>
        <taxon>Eukaryota</taxon>
        <taxon>Fungi</taxon>
        <taxon>Fungi incertae sedis</taxon>
        <taxon>Blastocladiomycota</taxon>
        <taxon>Blastocladiomycetes</taxon>
        <taxon>Blastocladiales</taxon>
        <taxon>Catenariaceae</taxon>
        <taxon>Catenaria</taxon>
    </lineage>
</organism>
<feature type="domain" description="Cation efflux protein cytoplasmic" evidence="12">
    <location>
        <begin position="326"/>
        <end position="400"/>
    </location>
</feature>
<feature type="transmembrane region" description="Helical" evidence="10">
    <location>
        <begin position="262"/>
        <end position="285"/>
    </location>
</feature>
<evidence type="ECO:0000259" key="11">
    <source>
        <dbReference type="Pfam" id="PF01545"/>
    </source>
</evidence>
<dbReference type="GO" id="GO:0005886">
    <property type="term" value="C:plasma membrane"/>
    <property type="evidence" value="ECO:0007669"/>
    <property type="project" value="TreeGrafter"/>
</dbReference>
<dbReference type="InterPro" id="IPR027470">
    <property type="entry name" value="Cation_efflux_CTD"/>
</dbReference>
<dbReference type="PANTHER" id="PTHR11562:SF17">
    <property type="entry name" value="RE54080P-RELATED"/>
    <property type="match status" value="1"/>
</dbReference>
<dbReference type="GO" id="GO:0030003">
    <property type="term" value="P:intracellular monoatomic cation homeostasis"/>
    <property type="evidence" value="ECO:0007669"/>
    <property type="project" value="UniProtKB-ARBA"/>
</dbReference>
<evidence type="ECO:0000256" key="10">
    <source>
        <dbReference type="SAM" id="Phobius"/>
    </source>
</evidence>
<feature type="compositionally biased region" description="Low complexity" evidence="9">
    <location>
        <begin position="439"/>
        <end position="450"/>
    </location>
</feature>
<keyword evidence="3" id="KW-0813">Transport</keyword>
<dbReference type="Proteomes" id="UP000193411">
    <property type="component" value="Unassembled WGS sequence"/>
</dbReference>
<dbReference type="GO" id="GO:0098771">
    <property type="term" value="P:inorganic ion homeostasis"/>
    <property type="evidence" value="ECO:0007669"/>
    <property type="project" value="UniProtKB-ARBA"/>
</dbReference>
<keyword evidence="4 10" id="KW-0812">Transmembrane</keyword>
<evidence type="ECO:0000313" key="13">
    <source>
        <dbReference type="EMBL" id="ORZ38131.1"/>
    </source>
</evidence>
<protein>
    <submittedName>
        <fullName evidence="13">Cation efflux family-domain-containing protein</fullName>
    </submittedName>
</protein>
<comment type="similarity">
    <text evidence="2">Belongs to the cation diffusion facilitator (CDF) transporter (TC 2.A.4) family. SLC30A subfamily.</text>
</comment>
<dbReference type="Gene3D" id="1.20.1510.10">
    <property type="entry name" value="Cation efflux protein transmembrane domain"/>
    <property type="match status" value="1"/>
</dbReference>
<evidence type="ECO:0000256" key="6">
    <source>
        <dbReference type="ARBA" id="ARBA00022989"/>
    </source>
</evidence>
<evidence type="ECO:0000256" key="8">
    <source>
        <dbReference type="ARBA" id="ARBA00023136"/>
    </source>
</evidence>
<dbReference type="Pfam" id="PF16916">
    <property type="entry name" value="ZT_dimer"/>
    <property type="match status" value="1"/>
</dbReference>
<dbReference type="STRING" id="765915.A0A1Y2HWK3"/>
<feature type="transmembrane region" description="Helical" evidence="10">
    <location>
        <begin position="164"/>
        <end position="188"/>
    </location>
</feature>
<feature type="transmembrane region" description="Helical" evidence="10">
    <location>
        <begin position="291"/>
        <end position="312"/>
    </location>
</feature>
<proteinExistence type="inferred from homology"/>
<keyword evidence="6 10" id="KW-1133">Transmembrane helix</keyword>
<dbReference type="SUPFAM" id="SSF160240">
    <property type="entry name" value="Cation efflux protein cytoplasmic domain-like"/>
    <property type="match status" value="1"/>
</dbReference>
<dbReference type="GO" id="GO:0005385">
    <property type="term" value="F:zinc ion transmembrane transporter activity"/>
    <property type="evidence" value="ECO:0007669"/>
    <property type="project" value="TreeGrafter"/>
</dbReference>
<sequence>MARKPANASSPPVDAAAQASPTLGERAPLLAPLSQEHPFDSALAVAVAVSATPALAPCLCRHSSRSSASSADSAHGDDHSHGHDHGHHHGTDAAGDAVVRKLWIATILCSIFFVIELVGGIMSNSLAILSDSFHLLSDLSGFLISLAALYLARRKATTTHSFGYHRVEILGAIVSILLIWAVTAWLLMEAVERVRNPVQIDAPVMLGVLIFALGHGHDHGHGHGHGHSHGHSHSHSHSDAEAGHSHSHSHGHSHDNVNLRAAIIHIIGDIVQSVGVIISSLIIYFRPDLSIMDPICTFLFSIIVMFTTFSLIRDALRVLMEGTPTHIDPQAVERDLASIPNVLAVHDMHIWTLTMGKCAMACHIEVRRTVLTHEYEAILEAAQALVCSKYAIHHTTMQLEMAKEDSERGGHCKSSLCNGGVCSGANAAKPSVSPRCPRHGSSSSASASDSSSHHHGHGGCLDGHAH</sequence>
<feature type="region of interest" description="Disordered" evidence="9">
    <location>
        <begin position="1"/>
        <end position="20"/>
    </location>
</feature>
<feature type="region of interest" description="Disordered" evidence="9">
    <location>
        <begin position="219"/>
        <end position="253"/>
    </location>
</feature>
<evidence type="ECO:0000256" key="1">
    <source>
        <dbReference type="ARBA" id="ARBA00004141"/>
    </source>
</evidence>
<dbReference type="Pfam" id="PF01545">
    <property type="entry name" value="Cation_efflux"/>
    <property type="match status" value="1"/>
</dbReference>
<feature type="transmembrane region" description="Helical" evidence="10">
    <location>
        <begin position="102"/>
        <end position="121"/>
    </location>
</feature>
<dbReference type="EMBL" id="MCFL01000010">
    <property type="protein sequence ID" value="ORZ38131.1"/>
    <property type="molecule type" value="Genomic_DNA"/>
</dbReference>
<feature type="compositionally biased region" description="Basic residues" evidence="9">
    <location>
        <begin position="222"/>
        <end position="235"/>
    </location>
</feature>
<dbReference type="AlphaFoldDB" id="A0A1Y2HWK3"/>
<dbReference type="InterPro" id="IPR036837">
    <property type="entry name" value="Cation_efflux_CTD_sf"/>
</dbReference>
<dbReference type="InterPro" id="IPR002524">
    <property type="entry name" value="Cation_efflux"/>
</dbReference>
<evidence type="ECO:0000256" key="4">
    <source>
        <dbReference type="ARBA" id="ARBA00022692"/>
    </source>
</evidence>
<gene>
    <name evidence="13" type="ORF">BCR44DRAFT_1459398</name>
</gene>
<comment type="caution">
    <text evidence="13">The sequence shown here is derived from an EMBL/GenBank/DDBJ whole genome shotgun (WGS) entry which is preliminary data.</text>
</comment>
<feature type="region of interest" description="Disordered" evidence="9">
    <location>
        <begin position="433"/>
        <end position="466"/>
    </location>
</feature>
<evidence type="ECO:0000256" key="7">
    <source>
        <dbReference type="ARBA" id="ARBA00023065"/>
    </source>
</evidence>
<keyword evidence="14" id="KW-1185">Reference proteome</keyword>
<dbReference type="InterPro" id="IPR050681">
    <property type="entry name" value="CDF/SLC30A"/>
</dbReference>
<evidence type="ECO:0000256" key="2">
    <source>
        <dbReference type="ARBA" id="ARBA00008873"/>
    </source>
</evidence>
<name>A0A1Y2HWK3_9FUNG</name>
<evidence type="ECO:0000256" key="9">
    <source>
        <dbReference type="SAM" id="MobiDB-lite"/>
    </source>
</evidence>
<feature type="transmembrane region" description="Helical" evidence="10">
    <location>
        <begin position="133"/>
        <end position="152"/>
    </location>
</feature>
<feature type="compositionally biased region" description="Basic and acidic residues" evidence="9">
    <location>
        <begin position="74"/>
        <end position="83"/>
    </location>
</feature>
<evidence type="ECO:0000256" key="3">
    <source>
        <dbReference type="ARBA" id="ARBA00022448"/>
    </source>
</evidence>
<feature type="region of interest" description="Disordered" evidence="9">
    <location>
        <begin position="69"/>
        <end position="91"/>
    </location>
</feature>
<evidence type="ECO:0000256" key="5">
    <source>
        <dbReference type="ARBA" id="ARBA00022906"/>
    </source>
</evidence>
<evidence type="ECO:0000259" key="12">
    <source>
        <dbReference type="Pfam" id="PF16916"/>
    </source>
</evidence>